<dbReference type="Proteomes" id="UP000032233">
    <property type="component" value="Unassembled WGS sequence"/>
</dbReference>
<evidence type="ECO:0000313" key="1">
    <source>
        <dbReference type="EMBL" id="KIX15714.1"/>
    </source>
</evidence>
<dbReference type="InParanoid" id="A0A0D2JC49"/>
<comment type="caution">
    <text evidence="1">The sequence shown here is derived from an EMBL/GenBank/DDBJ whole genome shotgun (WGS) entry which is preliminary data.</text>
</comment>
<keyword evidence="2" id="KW-1185">Reference proteome</keyword>
<reference evidence="1 2" key="1">
    <citation type="submission" date="2013-11" db="EMBL/GenBank/DDBJ databases">
        <title>Metagenomic analysis of a methanogenic consortium involved in long chain n-alkane degradation.</title>
        <authorList>
            <person name="Davidova I.A."/>
            <person name="Callaghan A.V."/>
            <person name="Wawrik B."/>
            <person name="Pruitt S."/>
            <person name="Marks C."/>
            <person name="Duncan K.E."/>
            <person name="Suflita J.M."/>
        </authorList>
    </citation>
    <scope>NUCLEOTIDE SEQUENCE [LARGE SCALE GENOMIC DNA]</scope>
    <source>
        <strain evidence="1 2">SPR</strain>
    </source>
</reference>
<name>A0A0D2JC49_9BACT</name>
<accession>A0A0D2JC49</accession>
<organism evidence="1 2">
    <name type="scientific">Dethiosulfatarculus sandiegensis</name>
    <dbReference type="NCBI Taxonomy" id="1429043"/>
    <lineage>
        <taxon>Bacteria</taxon>
        <taxon>Pseudomonadati</taxon>
        <taxon>Thermodesulfobacteriota</taxon>
        <taxon>Desulfarculia</taxon>
        <taxon>Desulfarculales</taxon>
        <taxon>Desulfarculaceae</taxon>
        <taxon>Dethiosulfatarculus</taxon>
    </lineage>
</organism>
<dbReference type="EMBL" id="AZAC01000002">
    <property type="protein sequence ID" value="KIX15714.1"/>
    <property type="molecule type" value="Genomic_DNA"/>
</dbReference>
<gene>
    <name evidence="1" type="ORF">X474_02620</name>
</gene>
<protein>
    <submittedName>
        <fullName evidence="1">Uncharacterized protein</fullName>
    </submittedName>
</protein>
<evidence type="ECO:0000313" key="2">
    <source>
        <dbReference type="Proteomes" id="UP000032233"/>
    </source>
</evidence>
<proteinExistence type="predicted"/>
<sequence>MTARAAPELKISAISYFLSQLNLARPAICLRAAHLILAKAISRGRP</sequence>
<dbReference type="AlphaFoldDB" id="A0A0D2JC49"/>